<evidence type="ECO:0000313" key="3">
    <source>
        <dbReference type="Proteomes" id="UP000289808"/>
    </source>
</evidence>
<dbReference type="RefSeq" id="WP_128734105.1">
    <property type="nucleotide sequence ID" value="NZ_CP083390.1"/>
</dbReference>
<dbReference type="EMBL" id="JBETVU010000007">
    <property type="protein sequence ID" value="MES5148505.1"/>
    <property type="molecule type" value="Genomic_DNA"/>
</dbReference>
<evidence type="ECO:0000313" key="4">
    <source>
        <dbReference type="Proteomes" id="UP001434419"/>
    </source>
</evidence>
<accession>A0A4Q0LS45</accession>
<dbReference type="EMBL" id="SCLX01000034">
    <property type="protein sequence ID" value="RXF57532.1"/>
    <property type="molecule type" value="Genomic_DNA"/>
</dbReference>
<evidence type="ECO:0008006" key="5">
    <source>
        <dbReference type="Google" id="ProtNLM"/>
    </source>
</evidence>
<proteinExistence type="predicted"/>
<reference evidence="2 3" key="1">
    <citation type="submission" date="2019-01" db="EMBL/GenBank/DDBJ databases">
        <title>The genome sequence of Lactobacillus crispatus L49.</title>
        <authorList>
            <person name="Zhong J."/>
            <person name="Zhang J."/>
        </authorList>
    </citation>
    <scope>NUCLEOTIDE SEQUENCE [LARGE SCALE GENOMIC DNA]</scope>
    <source>
        <strain evidence="2 3">L49</strain>
    </source>
</reference>
<dbReference type="AlphaFoldDB" id="A0A4Q0LS45"/>
<evidence type="ECO:0000313" key="1">
    <source>
        <dbReference type="EMBL" id="MES5148505.1"/>
    </source>
</evidence>
<evidence type="ECO:0000313" key="2">
    <source>
        <dbReference type="EMBL" id="RXF57532.1"/>
    </source>
</evidence>
<dbReference type="Proteomes" id="UP001434419">
    <property type="component" value="Unassembled WGS sequence"/>
</dbReference>
<dbReference type="Proteomes" id="UP000289808">
    <property type="component" value="Unassembled WGS sequence"/>
</dbReference>
<name>A0A4Q0LS45_9LACO</name>
<dbReference type="PROSITE" id="PS51257">
    <property type="entry name" value="PROKAR_LIPOPROTEIN"/>
    <property type="match status" value="1"/>
</dbReference>
<comment type="caution">
    <text evidence="2">The sequence shown here is derived from an EMBL/GenBank/DDBJ whole genome shotgun (WGS) entry which is preliminary data.</text>
</comment>
<organism evidence="2 3">
    <name type="scientific">Lactobacillus crispatus</name>
    <dbReference type="NCBI Taxonomy" id="47770"/>
    <lineage>
        <taxon>Bacteria</taxon>
        <taxon>Bacillati</taxon>
        <taxon>Bacillota</taxon>
        <taxon>Bacilli</taxon>
        <taxon>Lactobacillales</taxon>
        <taxon>Lactobacillaceae</taxon>
        <taxon>Lactobacillus</taxon>
    </lineage>
</organism>
<reference evidence="1" key="2">
    <citation type="submission" date="2024-06" db="EMBL/GenBank/DDBJ databases">
        <title>Vaginal Lactobacillus fatty acid response mechanisms reveal a metabolite-targeted strategy for bacterial vaginosis treatment.</title>
        <authorList>
            <person name="Zhu M."/>
            <person name="Blainey P.C."/>
            <person name="Bloom S.M."/>
            <person name="Kwon D.S."/>
        </authorList>
    </citation>
    <scope>NUCLEOTIDE SEQUENCE</scope>
    <source>
        <strain evidence="1">194_F1_1</strain>
    </source>
</reference>
<gene>
    <name evidence="1" type="ORF">ABVC42_00835</name>
    <name evidence="2" type="ORF">ERD32_06680</name>
</gene>
<keyword evidence="4" id="KW-1185">Reference proteome</keyword>
<protein>
    <recommendedName>
        <fullName evidence="5">Lipoprotein</fullName>
    </recommendedName>
</protein>
<sequence length="455" mass="50084">MRTMIVKKSNSLNAFVILCMVMLLSVLLTGCQRIGGASPKTQSQSTTKQVSNNSSFKFYFGDVDQSAGIISAPVIISNSGKQDMTLVSKNFSLDIDGNRVKLLHVPGEANDFHVNMNSGDNWSNIISFYVGGRLSNADISRMKMIYTTDDGVEHVASNVSASKLNSILGNDSGDDSSSENAISSYYQNMKNYLKEQKENNSSSGGNTDSVNSLKDEFNDSKYDHLRTWMVVSYKDPSTVLIKVLNETNTDFTFNLNNLEFVDSSGEETKVASDYSSFQIDLLHGKSTTVVVPLESKLSKSNAPYQVKLLSDDNSSSDSDNDDNYFSTSATPYPIELAMNNATDYSSVFQAQPDELNDSSMQWGKGKISWSNDTLSISVSLSDVFSIKNDFTKYKLVGIERDGTKGDVESATDGAPSKVDNSQPADLKIKFSNLKNLKTYKKIYLQYGSKTLTRIK</sequence>